<dbReference type="Proteomes" id="UP001055115">
    <property type="component" value="Unassembled WGS sequence"/>
</dbReference>
<reference evidence="1 2" key="1">
    <citation type="submission" date="2022-03" db="EMBL/GenBank/DDBJ databases">
        <title>Genome data of Colletotrichum spp.</title>
        <authorList>
            <person name="Utami Y.D."/>
            <person name="Hiruma K."/>
        </authorList>
    </citation>
    <scope>NUCLEOTIDE SEQUENCE [LARGE SCALE GENOMIC DNA]</scope>
    <source>
        <strain evidence="1 2">MAFF 239500</strain>
    </source>
</reference>
<evidence type="ECO:0000313" key="2">
    <source>
        <dbReference type="Proteomes" id="UP001055115"/>
    </source>
</evidence>
<evidence type="ECO:0000313" key="1">
    <source>
        <dbReference type="EMBL" id="GKT50123.1"/>
    </source>
</evidence>
<dbReference type="AlphaFoldDB" id="A0AA37PD71"/>
<comment type="caution">
    <text evidence="1">The sequence shown here is derived from an EMBL/GenBank/DDBJ whole genome shotgun (WGS) entry which is preliminary data.</text>
</comment>
<accession>A0AA37PD71</accession>
<proteinExistence type="predicted"/>
<keyword evidence="2" id="KW-1185">Reference proteome</keyword>
<dbReference type="GeneID" id="73331106"/>
<sequence>MALKSLKPVNFAINMKLITFAAAAAIPVFSTLAAGEERECPLESDCIQRLCNKFDYETTWDGNGAFMMEARCKNATGAEVFTKLDLKKCISNGDGLLQ</sequence>
<dbReference type="EMBL" id="BQXU01000034">
    <property type="protein sequence ID" value="GKT50123.1"/>
    <property type="molecule type" value="Genomic_DNA"/>
</dbReference>
<dbReference type="Gene3D" id="2.30.60.10">
    <property type="entry name" value="Cyanovirin-N"/>
    <property type="match status" value="1"/>
</dbReference>
<protein>
    <submittedName>
        <fullName evidence="1">Uncharacterized protein</fullName>
    </submittedName>
</protein>
<dbReference type="InterPro" id="IPR036673">
    <property type="entry name" value="Cyanovirin-N_sf"/>
</dbReference>
<organism evidence="1 2">
    <name type="scientific">Colletotrichum spaethianum</name>
    <dbReference type="NCBI Taxonomy" id="700344"/>
    <lineage>
        <taxon>Eukaryota</taxon>
        <taxon>Fungi</taxon>
        <taxon>Dikarya</taxon>
        <taxon>Ascomycota</taxon>
        <taxon>Pezizomycotina</taxon>
        <taxon>Sordariomycetes</taxon>
        <taxon>Hypocreomycetidae</taxon>
        <taxon>Glomerellales</taxon>
        <taxon>Glomerellaceae</taxon>
        <taxon>Colletotrichum</taxon>
        <taxon>Colletotrichum spaethianum species complex</taxon>
    </lineage>
</organism>
<gene>
    <name evidence="1" type="ORF">ColSpa_10304</name>
</gene>
<name>A0AA37PD71_9PEZI</name>
<dbReference type="RefSeq" id="XP_049132473.1">
    <property type="nucleotide sequence ID" value="XM_049276516.1"/>
</dbReference>
<dbReference type="SUPFAM" id="SSF51322">
    <property type="entry name" value="Cyanovirin-N"/>
    <property type="match status" value="1"/>
</dbReference>